<feature type="transmembrane region" description="Helical" evidence="2">
    <location>
        <begin position="158"/>
        <end position="178"/>
    </location>
</feature>
<organism evidence="4 5">
    <name type="scientific">Corynebacterium macginleyi</name>
    <dbReference type="NCBI Taxonomy" id="38290"/>
    <lineage>
        <taxon>Bacteria</taxon>
        <taxon>Bacillati</taxon>
        <taxon>Actinomycetota</taxon>
        <taxon>Actinomycetes</taxon>
        <taxon>Mycobacteriales</taxon>
        <taxon>Corynebacteriaceae</taxon>
        <taxon>Corynebacterium</taxon>
    </lineage>
</organism>
<name>A0A3M0G6H5_9CORY</name>
<dbReference type="AlphaFoldDB" id="A0A3M0G6H5"/>
<evidence type="ECO:0000313" key="5">
    <source>
        <dbReference type="Proteomes" id="UP000270649"/>
    </source>
</evidence>
<dbReference type="EMBL" id="JAACBX020000001">
    <property type="protein sequence ID" value="MBM0243479.1"/>
    <property type="molecule type" value="Genomic_DNA"/>
</dbReference>
<evidence type="ECO:0000256" key="2">
    <source>
        <dbReference type="SAM" id="Phobius"/>
    </source>
</evidence>
<dbReference type="InterPro" id="IPR021403">
    <property type="entry name" value="DUF3043"/>
</dbReference>
<protein>
    <submittedName>
        <fullName evidence="4">DUF3043 domain-containing protein</fullName>
    </submittedName>
</protein>
<sequence>MKLPWKKDDNTSPEPVTAQEEVQEETHRKGYTPPKGRPTPKRQEQEIARGVKRDPHGISDAQRYKRRKELKKSMSKDEWKEYKKQERKERNERNRENQERMAEGDPRFLPARDQGEERAYVRDWIDARRTLSEWVMPMALALIVVVFVTYAAPSIAGIINAIAMVIILIFAIDGIWLARRANNAVRTKFPGTTATGFSLGFYAFSRASQPRKWRIPRPRVERGADV</sequence>
<dbReference type="Proteomes" id="UP000270649">
    <property type="component" value="Unassembled WGS sequence"/>
</dbReference>
<evidence type="ECO:0000313" key="4">
    <source>
        <dbReference type="EMBL" id="RMB60650.1"/>
    </source>
</evidence>
<dbReference type="RefSeq" id="WP_121911381.1">
    <property type="nucleotide sequence ID" value="NZ_CP068292.1"/>
</dbReference>
<evidence type="ECO:0000313" key="6">
    <source>
        <dbReference type="Proteomes" id="UP001518680"/>
    </source>
</evidence>
<gene>
    <name evidence="4" type="ORF">D9543_06060</name>
    <name evidence="3" type="ORF">GWO63_004155</name>
</gene>
<feature type="compositionally biased region" description="Basic and acidic residues" evidence="1">
    <location>
        <begin position="1"/>
        <end position="10"/>
    </location>
</feature>
<evidence type="ECO:0000313" key="3">
    <source>
        <dbReference type="EMBL" id="MBM0243479.1"/>
    </source>
</evidence>
<keyword evidence="2" id="KW-0812">Transmembrane</keyword>
<dbReference type="Proteomes" id="UP001518680">
    <property type="component" value="Unassembled WGS sequence"/>
</dbReference>
<reference evidence="4 5" key="1">
    <citation type="submission" date="2018-10" db="EMBL/GenBank/DDBJ databases">
        <title>Corynebacterium macginleyi genome sequencing and assembly of the type strain and two clinical samples.</title>
        <authorList>
            <person name="Bernier A.-M."/>
            <person name="Bernard K."/>
        </authorList>
    </citation>
    <scope>NUCLEOTIDE SEQUENCE [LARGE SCALE GENOMIC DNA]</scope>
    <source>
        <strain evidence="4 5">NML 120205</strain>
    </source>
</reference>
<dbReference type="GeneID" id="92745752"/>
<keyword evidence="2" id="KW-1133">Transmembrane helix</keyword>
<feature type="compositionally biased region" description="Basic and acidic residues" evidence="1">
    <location>
        <begin position="71"/>
        <end position="106"/>
    </location>
</feature>
<reference evidence="3 6" key="2">
    <citation type="submission" date="2021-01" db="EMBL/GenBank/DDBJ databases">
        <title>Complete genome sequences of Corynebacterium macginleyi strains isolated from infectious keratitis.</title>
        <authorList>
            <person name="Sagerfors S."/>
            <person name="Poehlein A."/>
            <person name="Soderquist B."/>
            <person name="Bruggemann H."/>
        </authorList>
    </citation>
    <scope>NUCLEOTIDE SEQUENCE [LARGE SCALE GENOMIC DNA]</scope>
    <source>
        <strain evidence="3 6">12T220</strain>
    </source>
</reference>
<keyword evidence="6" id="KW-1185">Reference proteome</keyword>
<dbReference type="Pfam" id="PF11241">
    <property type="entry name" value="DUF3043"/>
    <property type="match status" value="1"/>
</dbReference>
<keyword evidence="2" id="KW-0472">Membrane</keyword>
<proteinExistence type="predicted"/>
<feature type="region of interest" description="Disordered" evidence="1">
    <location>
        <begin position="1"/>
        <end position="109"/>
    </location>
</feature>
<feature type="transmembrane region" description="Helical" evidence="2">
    <location>
        <begin position="134"/>
        <end position="152"/>
    </location>
</feature>
<evidence type="ECO:0000256" key="1">
    <source>
        <dbReference type="SAM" id="MobiDB-lite"/>
    </source>
</evidence>
<dbReference type="EMBL" id="REGC01000006">
    <property type="protein sequence ID" value="RMB60650.1"/>
    <property type="molecule type" value="Genomic_DNA"/>
</dbReference>
<accession>A0A3M0G6H5</accession>
<dbReference type="OrthoDB" id="5194448at2"/>
<comment type="caution">
    <text evidence="4">The sequence shown here is derived from an EMBL/GenBank/DDBJ whole genome shotgun (WGS) entry which is preliminary data.</text>
</comment>
<feature type="compositionally biased region" description="Basic and acidic residues" evidence="1">
    <location>
        <begin position="41"/>
        <end position="57"/>
    </location>
</feature>